<evidence type="ECO:0000313" key="2">
    <source>
        <dbReference type="EMBL" id="PHQ32936.1"/>
    </source>
</evidence>
<dbReference type="AntiFam" id="ANF00066">
    <property type="entry name" value="Translation of palindromic DNA repeat"/>
</dbReference>
<dbReference type="AlphaFoldDB" id="A0A2G1W1N1"/>
<reference evidence="2 3" key="1">
    <citation type="submission" date="2017-06" db="EMBL/GenBank/DDBJ databases">
        <title>Description of Rhodopirellula bahusiensis sp. nov.</title>
        <authorList>
            <person name="Kizina J."/>
            <person name="Harder J."/>
        </authorList>
    </citation>
    <scope>NUCLEOTIDE SEQUENCE [LARGE SCALE GENOMIC DNA]</scope>
    <source>
        <strain evidence="2 3">SWK21</strain>
    </source>
</reference>
<keyword evidence="1" id="KW-0472">Membrane</keyword>
<organism evidence="2 3">
    <name type="scientific">Rhodopirellula bahusiensis</name>
    <dbReference type="NCBI Taxonomy" id="2014065"/>
    <lineage>
        <taxon>Bacteria</taxon>
        <taxon>Pseudomonadati</taxon>
        <taxon>Planctomycetota</taxon>
        <taxon>Planctomycetia</taxon>
        <taxon>Pirellulales</taxon>
        <taxon>Pirellulaceae</taxon>
        <taxon>Rhodopirellula</taxon>
    </lineage>
</organism>
<evidence type="ECO:0000256" key="1">
    <source>
        <dbReference type="SAM" id="Phobius"/>
    </source>
</evidence>
<dbReference type="EMBL" id="NIZW01000021">
    <property type="protein sequence ID" value="PHQ32936.1"/>
    <property type="molecule type" value="Genomic_DNA"/>
</dbReference>
<comment type="caution">
    <text evidence="2">The sequence shown here is derived from an EMBL/GenBank/DDBJ whole genome shotgun (WGS) entry which is preliminary data.</text>
</comment>
<keyword evidence="3" id="KW-1185">Reference proteome</keyword>
<keyword evidence="1" id="KW-1133">Transmembrane helix</keyword>
<keyword evidence="1" id="KW-0812">Transmembrane</keyword>
<feature type="transmembrane region" description="Helical" evidence="1">
    <location>
        <begin position="12"/>
        <end position="31"/>
    </location>
</feature>
<evidence type="ECO:0000313" key="3">
    <source>
        <dbReference type="Proteomes" id="UP000225740"/>
    </source>
</evidence>
<accession>A0A2G1W1N1</accession>
<proteinExistence type="predicted"/>
<protein>
    <submittedName>
        <fullName evidence="2">Planctomycete PGAMP</fullName>
    </submittedName>
</protein>
<dbReference type="Proteomes" id="UP000225740">
    <property type="component" value="Unassembled WGS sequence"/>
</dbReference>
<sequence>MWIDIGRWPTNFLSFSIPGAMPLASMVLAVGQQNRLQKRNFKTNPSGLDYPLRLQHGADVRREGRKRE</sequence>
<name>A0A2G1W1N1_9BACT</name>
<gene>
    <name evidence="2" type="ORF">CEE69_23450</name>
</gene>